<comment type="caution">
    <text evidence="2">The sequence shown here is derived from an EMBL/GenBank/DDBJ whole genome shotgun (WGS) entry which is preliminary data.</text>
</comment>
<reference evidence="2 3" key="1">
    <citation type="submission" date="2021-06" db="EMBL/GenBank/DDBJ databases">
        <authorList>
            <person name="Sun Q."/>
            <person name="Li D."/>
        </authorList>
    </citation>
    <scope>NUCLEOTIDE SEQUENCE [LARGE SCALE GENOMIC DNA]</scope>
    <source>
        <strain evidence="2 3">MSJ-40</strain>
    </source>
</reference>
<dbReference type="Proteomes" id="UP000749471">
    <property type="component" value="Unassembled WGS sequence"/>
</dbReference>
<dbReference type="RefSeq" id="WP_216520852.1">
    <property type="nucleotide sequence ID" value="NZ_JAHLPM010000012.1"/>
</dbReference>
<accession>A0ABS6EAC4</accession>
<keyword evidence="3" id="KW-1185">Reference proteome</keyword>
<name>A0ABS6EAC4_9FIRM</name>
<evidence type="ECO:0000313" key="3">
    <source>
        <dbReference type="Proteomes" id="UP000749471"/>
    </source>
</evidence>
<dbReference type="Pfam" id="PF10026">
    <property type="entry name" value="DUF2268"/>
    <property type="match status" value="1"/>
</dbReference>
<protein>
    <submittedName>
        <fullName evidence="2">DUF2268 domain-containing protein</fullName>
    </submittedName>
</protein>
<organism evidence="2 3">
    <name type="scientific">Tissierella simiarum</name>
    <dbReference type="NCBI Taxonomy" id="2841534"/>
    <lineage>
        <taxon>Bacteria</taxon>
        <taxon>Bacillati</taxon>
        <taxon>Bacillota</taxon>
        <taxon>Tissierellia</taxon>
        <taxon>Tissierellales</taxon>
        <taxon>Tissierellaceae</taxon>
        <taxon>Tissierella</taxon>
    </lineage>
</organism>
<dbReference type="EMBL" id="JAHLPM010000012">
    <property type="protein sequence ID" value="MBU5439149.1"/>
    <property type="molecule type" value="Genomic_DNA"/>
</dbReference>
<sequence length="284" mass="33513">MKVKLINTLESARNYVKEVENGNTNFEESWNEYLIKPYWQELSQWAPFDCSFMKPTPIEDVEKLKKQLDIFQEINFEYLETEFTRISNTLLKQDDDTIVIAFHPLDDENLIVKDRQNGVVGSCVFGNIIININSLAKDYEKWIPYVMAHEYHHSVWGHNWYVLRGDAKGNLLEYLINKGQADAFARSLYNSLEPKWLNTLTSEQENLLWKKYTLVLNSTDRSEHSKYMFGDKSIGLPWCIGYYFGYEIVKSYLNNNPEKSFNDLIDIDSDVIFTNSRFYKSEFF</sequence>
<evidence type="ECO:0000313" key="2">
    <source>
        <dbReference type="EMBL" id="MBU5439149.1"/>
    </source>
</evidence>
<evidence type="ECO:0000259" key="1">
    <source>
        <dbReference type="Pfam" id="PF10026"/>
    </source>
</evidence>
<proteinExistence type="predicted"/>
<dbReference type="InterPro" id="IPR018728">
    <property type="entry name" value="DUF2268"/>
</dbReference>
<gene>
    <name evidence="2" type="ORF">KQI42_14095</name>
</gene>
<feature type="domain" description="DUF2268" evidence="1">
    <location>
        <begin position="83"/>
        <end position="272"/>
    </location>
</feature>